<evidence type="ECO:0000256" key="3">
    <source>
        <dbReference type="ARBA" id="ARBA00023015"/>
    </source>
</evidence>
<evidence type="ECO:0008006" key="9">
    <source>
        <dbReference type="Google" id="ProtNLM"/>
    </source>
</evidence>
<proteinExistence type="predicted"/>
<keyword evidence="3" id="KW-0805">Transcription regulation</keyword>
<sequence length="248" mass="27721">MREILPGPALKSEGTTSGSGQGPSLRPGLHPRATQTKVACEPCQPSHEQSVFKCFCELSELVYQSLYLVHSPRKPLTARALLRIFTDYLNWYDGIPDFLPLGHNFTPTVLFVHMYYHFAILQLFRPLIKLRIIGSQVFPRNVCLQAASAIQGLLKSYSQLYTLKRAPSFMPYFALTSTIMDLTIMAAAVQTNDLDTTARTDPQVVDAVKQGIASLAEMTPCHRTAEQAPHILRYLAKKWSINVGIDIQ</sequence>
<organism evidence="8">
    <name type="scientific">Fusarium oxysporum f. sp. vasinfectum 25433</name>
    <dbReference type="NCBI Taxonomy" id="1089449"/>
    <lineage>
        <taxon>Eukaryota</taxon>
        <taxon>Fungi</taxon>
        <taxon>Dikarya</taxon>
        <taxon>Ascomycota</taxon>
        <taxon>Pezizomycotina</taxon>
        <taxon>Sordariomycetes</taxon>
        <taxon>Hypocreomycetidae</taxon>
        <taxon>Hypocreales</taxon>
        <taxon>Nectriaceae</taxon>
        <taxon>Fusarium</taxon>
        <taxon>Fusarium oxysporum species complex</taxon>
    </lineage>
</organism>
<evidence type="ECO:0000256" key="6">
    <source>
        <dbReference type="ARBA" id="ARBA00023242"/>
    </source>
</evidence>
<keyword evidence="1" id="KW-0479">Metal-binding</keyword>
<evidence type="ECO:0000313" key="8">
    <source>
        <dbReference type="EMBL" id="EXM18035.1"/>
    </source>
</evidence>
<dbReference type="InterPro" id="IPR051615">
    <property type="entry name" value="Transcr_Regulatory_Elem"/>
</dbReference>
<name>X0MBN9_FUSOX</name>
<protein>
    <recommendedName>
        <fullName evidence="9">Transcription factor domain-containing protein</fullName>
    </recommendedName>
</protein>
<evidence type="ECO:0000256" key="2">
    <source>
        <dbReference type="ARBA" id="ARBA00022833"/>
    </source>
</evidence>
<dbReference type="Proteomes" id="UP000030701">
    <property type="component" value="Unassembled WGS sequence"/>
</dbReference>
<evidence type="ECO:0000256" key="5">
    <source>
        <dbReference type="ARBA" id="ARBA00023163"/>
    </source>
</evidence>
<keyword evidence="6" id="KW-0539">Nucleus</keyword>
<dbReference type="PANTHER" id="PTHR31313:SF4">
    <property type="entry name" value="CONIDIAL DEVELOPMENT PROTEIN FLUFFY"/>
    <property type="match status" value="1"/>
</dbReference>
<dbReference type="AlphaFoldDB" id="X0MBN9"/>
<feature type="region of interest" description="Disordered" evidence="7">
    <location>
        <begin position="1"/>
        <end position="28"/>
    </location>
</feature>
<evidence type="ECO:0000256" key="7">
    <source>
        <dbReference type="SAM" id="MobiDB-lite"/>
    </source>
</evidence>
<dbReference type="PANTHER" id="PTHR31313">
    <property type="entry name" value="TY1 ENHANCER ACTIVATOR"/>
    <property type="match status" value="1"/>
</dbReference>
<accession>X0MBN9</accession>
<gene>
    <name evidence="8" type="ORF">FOTG_13887</name>
</gene>
<dbReference type="GO" id="GO:0003677">
    <property type="term" value="F:DNA binding"/>
    <property type="evidence" value="ECO:0007669"/>
    <property type="project" value="UniProtKB-KW"/>
</dbReference>
<reference evidence="8" key="1">
    <citation type="submission" date="2011-11" db="EMBL/GenBank/DDBJ databases">
        <title>The Genome Sequence of Fusarium oxysporum Cotton.</title>
        <authorList>
            <consortium name="The Broad Institute Genome Sequencing Platform"/>
            <person name="Ma L.-J."/>
            <person name="Gale L.R."/>
            <person name="Schwartz D.C."/>
            <person name="Zhou S."/>
            <person name="Corby-Kistler H."/>
            <person name="Young S.K."/>
            <person name="Zeng Q."/>
            <person name="Gargeya S."/>
            <person name="Fitzgerald M."/>
            <person name="Haas B."/>
            <person name="Abouelleil A."/>
            <person name="Alvarado L."/>
            <person name="Arachchi H.M."/>
            <person name="Berlin A."/>
            <person name="Brown A."/>
            <person name="Chapman S.B."/>
            <person name="Chen Z."/>
            <person name="Dunbar C."/>
            <person name="Freedman E."/>
            <person name="Gearin G."/>
            <person name="Goldberg J."/>
            <person name="Griggs A."/>
            <person name="Gujja S."/>
            <person name="Heiman D."/>
            <person name="Howarth C."/>
            <person name="Larson L."/>
            <person name="Lui A."/>
            <person name="MacDonald P.J.P."/>
            <person name="Montmayeur A."/>
            <person name="Murphy C."/>
            <person name="Neiman D."/>
            <person name="Pearson M."/>
            <person name="Priest M."/>
            <person name="Roberts A."/>
            <person name="Saif S."/>
            <person name="Shea T."/>
            <person name="Shenoy N."/>
            <person name="Sisk P."/>
            <person name="Stolte C."/>
            <person name="Sykes S."/>
            <person name="Wortman J."/>
            <person name="Nusbaum C."/>
            <person name="Birren B."/>
        </authorList>
    </citation>
    <scope>NUCLEOTIDE SEQUENCE [LARGE SCALE GENOMIC DNA]</scope>
    <source>
        <strain evidence="8">25433</strain>
    </source>
</reference>
<reference evidence="8" key="2">
    <citation type="submission" date="2012-05" db="EMBL/GenBank/DDBJ databases">
        <title>The Genome Annotation of Fusarium oxysporum Cotton.</title>
        <authorList>
            <consortium name="The Broad Institute Genomics Platform"/>
            <person name="Ma L.-J."/>
            <person name="Corby-Kistler H."/>
            <person name="Broz K."/>
            <person name="Gale L.R."/>
            <person name="Jonkers W."/>
            <person name="O'Donnell K."/>
            <person name="Ploetz R."/>
            <person name="Steinberg C."/>
            <person name="Schwartz D.C."/>
            <person name="VanEtten H."/>
            <person name="Zhou S."/>
            <person name="Young S.K."/>
            <person name="Zeng Q."/>
            <person name="Gargeya S."/>
            <person name="Fitzgerald M."/>
            <person name="Abouelleil A."/>
            <person name="Alvarado L."/>
            <person name="Chapman S.B."/>
            <person name="Gainer-Dewar J."/>
            <person name="Goldberg J."/>
            <person name="Griggs A."/>
            <person name="Gujja S."/>
            <person name="Hansen M."/>
            <person name="Howarth C."/>
            <person name="Imamovic A."/>
            <person name="Ireland A."/>
            <person name="Larimer J."/>
            <person name="McCowan C."/>
            <person name="Murphy C."/>
            <person name="Pearson M."/>
            <person name="Poon T.W."/>
            <person name="Priest M."/>
            <person name="Roberts A."/>
            <person name="Saif S."/>
            <person name="Shea T."/>
            <person name="Sykes S."/>
            <person name="Wortman J."/>
            <person name="Nusbaum C."/>
            <person name="Birren B."/>
        </authorList>
    </citation>
    <scope>NUCLEOTIDE SEQUENCE</scope>
    <source>
        <strain evidence="8">25433</strain>
    </source>
</reference>
<evidence type="ECO:0000256" key="4">
    <source>
        <dbReference type="ARBA" id="ARBA00023125"/>
    </source>
</evidence>
<evidence type="ECO:0000256" key="1">
    <source>
        <dbReference type="ARBA" id="ARBA00022723"/>
    </source>
</evidence>
<dbReference type="EMBL" id="JH657978">
    <property type="protein sequence ID" value="EXM18035.1"/>
    <property type="molecule type" value="Genomic_DNA"/>
</dbReference>
<keyword evidence="5" id="KW-0804">Transcription</keyword>
<keyword evidence="2" id="KW-0862">Zinc</keyword>
<dbReference type="CDD" id="cd12148">
    <property type="entry name" value="fungal_TF_MHR"/>
    <property type="match status" value="1"/>
</dbReference>
<keyword evidence="4" id="KW-0238">DNA-binding</keyword>
<dbReference type="GO" id="GO:0046872">
    <property type="term" value="F:metal ion binding"/>
    <property type="evidence" value="ECO:0007669"/>
    <property type="project" value="UniProtKB-KW"/>
</dbReference>
<dbReference type="HOGENOM" id="CLU_1120226_0_0_1"/>